<evidence type="ECO:0000313" key="1">
    <source>
        <dbReference type="EMBL" id="MDY7227120.1"/>
    </source>
</evidence>
<dbReference type="Proteomes" id="UP001291309">
    <property type="component" value="Unassembled WGS sequence"/>
</dbReference>
<keyword evidence="2" id="KW-1185">Reference proteome</keyword>
<proteinExistence type="predicted"/>
<accession>A0ABU5H0Z7</accession>
<sequence>MIFDPAVFLLLLAAALIAFVSVYLLRRANAAQAAAWAAFARSHGMSMSPRGLRIEGTYEGLPLTVEARYVRAGRGTYVAAVLRLNVAALLPPEFSLEREGLGDKALRLVGKGDPEIGDARFDALFDLKSLSPATASVLRHKGVQEHLYELARAYTAFRIRDGWIEAEQRMVPSTEEELEAFTGPALMLALTLEQAQQERSLGSAPS</sequence>
<evidence type="ECO:0000313" key="2">
    <source>
        <dbReference type="Proteomes" id="UP001291309"/>
    </source>
</evidence>
<comment type="caution">
    <text evidence="1">The sequence shown here is derived from an EMBL/GenBank/DDBJ whole genome shotgun (WGS) entry which is preliminary data.</text>
</comment>
<reference evidence="1 2" key="1">
    <citation type="submission" date="2023-12" db="EMBL/GenBank/DDBJ databases">
        <title>the genome sequence of Hyalangium sp. s54d21.</title>
        <authorList>
            <person name="Zhang X."/>
        </authorList>
    </citation>
    <scope>NUCLEOTIDE SEQUENCE [LARGE SCALE GENOMIC DNA]</scope>
    <source>
        <strain evidence="2">s54d21</strain>
    </source>
</reference>
<protein>
    <submittedName>
        <fullName evidence="1">Uncharacterized protein</fullName>
    </submittedName>
</protein>
<gene>
    <name evidence="1" type="ORF">SYV04_11990</name>
</gene>
<name>A0ABU5H0Z7_9BACT</name>
<organism evidence="1 2">
    <name type="scientific">Hyalangium rubrum</name>
    <dbReference type="NCBI Taxonomy" id="3103134"/>
    <lineage>
        <taxon>Bacteria</taxon>
        <taxon>Pseudomonadati</taxon>
        <taxon>Myxococcota</taxon>
        <taxon>Myxococcia</taxon>
        <taxon>Myxococcales</taxon>
        <taxon>Cystobacterineae</taxon>
        <taxon>Archangiaceae</taxon>
        <taxon>Hyalangium</taxon>
    </lineage>
</organism>
<dbReference type="RefSeq" id="WP_321545835.1">
    <property type="nucleotide sequence ID" value="NZ_JAXIVS010000003.1"/>
</dbReference>
<dbReference type="EMBL" id="JAXIVS010000003">
    <property type="protein sequence ID" value="MDY7227120.1"/>
    <property type="molecule type" value="Genomic_DNA"/>
</dbReference>